<comment type="similarity">
    <text evidence="2">Belongs to the bacterial flagellin family.</text>
</comment>
<name>A0A0A1M7C0_9BACI</name>
<proteinExistence type="inferred from homology"/>
<dbReference type="RefSeq" id="WP_042530181.1">
    <property type="nucleotide sequence ID" value="NZ_CAXOIH010000010.1"/>
</dbReference>
<feature type="domain" description="Flagellin N-terminal" evidence="4">
    <location>
        <begin position="5"/>
        <end position="139"/>
    </location>
</feature>
<dbReference type="AlphaFoldDB" id="A0A0A1M7C0"/>
<organism evidence="6 7">
    <name type="scientific">Oceanobacillus oncorhynchi</name>
    <dbReference type="NCBI Taxonomy" id="545501"/>
    <lineage>
        <taxon>Bacteria</taxon>
        <taxon>Bacillati</taxon>
        <taxon>Bacillota</taxon>
        <taxon>Bacilli</taxon>
        <taxon>Bacillales</taxon>
        <taxon>Bacillaceae</taxon>
        <taxon>Oceanobacillus</taxon>
    </lineage>
</organism>
<dbReference type="InterPro" id="IPR001492">
    <property type="entry name" value="Flagellin"/>
</dbReference>
<evidence type="ECO:0000256" key="3">
    <source>
        <dbReference type="ARBA" id="ARBA00023143"/>
    </source>
</evidence>
<keyword evidence="6" id="KW-0969">Cilium</keyword>
<dbReference type="Pfam" id="PF00669">
    <property type="entry name" value="Flagellin_N"/>
    <property type="match status" value="1"/>
</dbReference>
<dbReference type="EMBL" id="CDGG01000001">
    <property type="protein sequence ID" value="CEI81195.1"/>
    <property type="molecule type" value="Genomic_DNA"/>
</dbReference>
<dbReference type="InterPro" id="IPR013384">
    <property type="entry name" value="Flagell_FlgL"/>
</dbReference>
<keyword evidence="7" id="KW-1185">Reference proteome</keyword>
<dbReference type="NCBIfam" id="TIGR02550">
    <property type="entry name" value="flagell_flgL"/>
    <property type="match status" value="1"/>
</dbReference>
<feature type="domain" description="Flagellin C-terminal" evidence="5">
    <location>
        <begin position="213"/>
        <end position="292"/>
    </location>
</feature>
<dbReference type="InterPro" id="IPR001029">
    <property type="entry name" value="Flagellin_N"/>
</dbReference>
<dbReference type="PANTHER" id="PTHR42792:SF1">
    <property type="entry name" value="FLAGELLAR HOOK-ASSOCIATED PROTEIN 3"/>
    <property type="match status" value="1"/>
</dbReference>
<accession>A0A0A1M7C0</accession>
<dbReference type="Proteomes" id="UP000040453">
    <property type="component" value="Unassembled WGS sequence"/>
</dbReference>
<evidence type="ECO:0000313" key="7">
    <source>
        <dbReference type="Proteomes" id="UP000040453"/>
    </source>
</evidence>
<dbReference type="PANTHER" id="PTHR42792">
    <property type="entry name" value="FLAGELLIN"/>
    <property type="match status" value="1"/>
</dbReference>
<keyword evidence="6" id="KW-0282">Flagellum</keyword>
<reference evidence="6 7" key="1">
    <citation type="submission" date="2014-11" db="EMBL/GenBank/DDBJ databases">
        <authorList>
            <person name="Urmite Genomes Urmite Genomes"/>
        </authorList>
    </citation>
    <scope>NUCLEOTIDE SEQUENCE [LARGE SCALE GENOMIC DNA]</scope>
    <source>
        <strain evidence="6 7">Oc5</strain>
    </source>
</reference>
<dbReference type="GO" id="GO:0005198">
    <property type="term" value="F:structural molecule activity"/>
    <property type="evidence" value="ECO:0007669"/>
    <property type="project" value="InterPro"/>
</dbReference>
<dbReference type="STRING" id="545501.BN997_01013"/>
<keyword evidence="3" id="KW-0975">Bacterial flagellum</keyword>
<dbReference type="SUPFAM" id="SSF64518">
    <property type="entry name" value="Phase 1 flagellin"/>
    <property type="match status" value="1"/>
</dbReference>
<evidence type="ECO:0000313" key="6">
    <source>
        <dbReference type="EMBL" id="CEI81195.1"/>
    </source>
</evidence>
<comment type="subcellular location">
    <subcellularLocation>
        <location evidence="1">Bacterial flagellum</location>
    </subcellularLocation>
</comment>
<evidence type="ECO:0000259" key="4">
    <source>
        <dbReference type="Pfam" id="PF00669"/>
    </source>
</evidence>
<dbReference type="Pfam" id="PF00700">
    <property type="entry name" value="Flagellin_C"/>
    <property type="match status" value="1"/>
</dbReference>
<evidence type="ECO:0000256" key="2">
    <source>
        <dbReference type="ARBA" id="ARBA00005709"/>
    </source>
</evidence>
<dbReference type="InterPro" id="IPR046358">
    <property type="entry name" value="Flagellin_C"/>
</dbReference>
<dbReference type="GO" id="GO:0071973">
    <property type="term" value="P:bacterial-type flagellum-dependent cell motility"/>
    <property type="evidence" value="ECO:0007669"/>
    <property type="project" value="InterPro"/>
</dbReference>
<keyword evidence="6" id="KW-0966">Cell projection</keyword>
<sequence>MRVTQSMLSNNLLRNLSHNSTQMNKYMDQLYTGKKISKPSDDPMIAMKGVSYRSELARIEQFERNTSEVNSWLDNTDAAIDQTNHAMQRLKELAVKASNGTNSSDEYQSIVEEAKQLKEHLVDIANTSVNGKYIFNGTNSDVQPVTIGEDGELTVDFADDDVVIEVSSGITVKANTDGSTVFGENGDLFATVDSFISRLVDGEGIEESIGELEASIGGVLDSRAEIGARMNRVELVENRLADQKIVTTKTLSDNEDVDFAEAITNLITQESLHRAALSAGSRIIQPSLVDFLR</sequence>
<dbReference type="OrthoDB" id="9758307at2"/>
<evidence type="ECO:0000256" key="1">
    <source>
        <dbReference type="ARBA" id="ARBA00004365"/>
    </source>
</evidence>
<evidence type="ECO:0000259" key="5">
    <source>
        <dbReference type="Pfam" id="PF00700"/>
    </source>
</evidence>
<protein>
    <submittedName>
        <fullName evidence="6">Flagellar hook-associated protein 3</fullName>
    </submittedName>
</protein>
<gene>
    <name evidence="6" type="primary">flgL</name>
    <name evidence="6" type="ORF">BN997_01013</name>
</gene>
<dbReference type="GO" id="GO:0009424">
    <property type="term" value="C:bacterial-type flagellum hook"/>
    <property type="evidence" value="ECO:0007669"/>
    <property type="project" value="InterPro"/>
</dbReference>
<dbReference type="Gene3D" id="1.20.1330.10">
    <property type="entry name" value="f41 fragment of flagellin, N-terminal domain"/>
    <property type="match status" value="1"/>
</dbReference>